<feature type="domain" description="RNA polymerase sigma-70 region 2" evidence="6">
    <location>
        <begin position="26"/>
        <end position="91"/>
    </location>
</feature>
<dbReference type="Gene3D" id="1.10.10.10">
    <property type="entry name" value="Winged helix-like DNA-binding domain superfamily/Winged helix DNA-binding domain"/>
    <property type="match status" value="1"/>
</dbReference>
<keyword evidence="9" id="KW-1185">Reference proteome</keyword>
<evidence type="ECO:0000256" key="1">
    <source>
        <dbReference type="ARBA" id="ARBA00010641"/>
    </source>
</evidence>
<keyword evidence="4" id="KW-0238">DNA-binding</keyword>
<dbReference type="InterPro" id="IPR013325">
    <property type="entry name" value="RNA_pol_sigma_r2"/>
</dbReference>
<evidence type="ECO:0000313" key="9">
    <source>
        <dbReference type="Proteomes" id="UP001598130"/>
    </source>
</evidence>
<dbReference type="InterPro" id="IPR039425">
    <property type="entry name" value="RNA_pol_sigma-70-like"/>
</dbReference>
<evidence type="ECO:0000256" key="5">
    <source>
        <dbReference type="ARBA" id="ARBA00023163"/>
    </source>
</evidence>
<proteinExistence type="inferred from homology"/>
<dbReference type="CDD" id="cd06171">
    <property type="entry name" value="Sigma70_r4"/>
    <property type="match status" value="1"/>
</dbReference>
<evidence type="ECO:0000259" key="7">
    <source>
        <dbReference type="Pfam" id="PF08281"/>
    </source>
</evidence>
<dbReference type="RefSeq" id="WP_377369122.1">
    <property type="nucleotide sequence ID" value="NZ_JAOTJD010000011.1"/>
</dbReference>
<dbReference type="PANTHER" id="PTHR43133:SF8">
    <property type="entry name" value="RNA POLYMERASE SIGMA FACTOR HI_1459-RELATED"/>
    <property type="match status" value="1"/>
</dbReference>
<evidence type="ECO:0000256" key="4">
    <source>
        <dbReference type="ARBA" id="ARBA00023125"/>
    </source>
</evidence>
<dbReference type="SUPFAM" id="SSF88659">
    <property type="entry name" value="Sigma3 and sigma4 domains of RNA polymerase sigma factors"/>
    <property type="match status" value="1"/>
</dbReference>
<evidence type="ECO:0000313" key="8">
    <source>
        <dbReference type="EMBL" id="MFD3263875.1"/>
    </source>
</evidence>
<dbReference type="SUPFAM" id="SSF88946">
    <property type="entry name" value="Sigma2 domain of RNA polymerase sigma factors"/>
    <property type="match status" value="1"/>
</dbReference>
<name>A0ABW6CLC6_9CAUL</name>
<accession>A0ABW6CLC6</accession>
<dbReference type="PANTHER" id="PTHR43133">
    <property type="entry name" value="RNA POLYMERASE ECF-TYPE SIGMA FACTO"/>
    <property type="match status" value="1"/>
</dbReference>
<dbReference type="EMBL" id="JAOTJD010000011">
    <property type="protein sequence ID" value="MFD3263875.1"/>
    <property type="molecule type" value="Genomic_DNA"/>
</dbReference>
<keyword evidence="5" id="KW-0804">Transcription</keyword>
<organism evidence="8 9">
    <name type="scientific">Phenylobacterium ferrooxidans</name>
    <dbReference type="NCBI Taxonomy" id="2982689"/>
    <lineage>
        <taxon>Bacteria</taxon>
        <taxon>Pseudomonadati</taxon>
        <taxon>Pseudomonadota</taxon>
        <taxon>Alphaproteobacteria</taxon>
        <taxon>Caulobacterales</taxon>
        <taxon>Caulobacteraceae</taxon>
        <taxon>Phenylobacterium</taxon>
    </lineage>
</organism>
<keyword evidence="3" id="KW-0731">Sigma factor</keyword>
<dbReference type="Pfam" id="PF08281">
    <property type="entry name" value="Sigma70_r4_2"/>
    <property type="match status" value="1"/>
</dbReference>
<dbReference type="InterPro" id="IPR036388">
    <property type="entry name" value="WH-like_DNA-bd_sf"/>
</dbReference>
<dbReference type="InterPro" id="IPR013324">
    <property type="entry name" value="RNA_pol_sigma_r3/r4-like"/>
</dbReference>
<comment type="similarity">
    <text evidence="1">Belongs to the sigma-70 factor family. ECF subfamily.</text>
</comment>
<evidence type="ECO:0000256" key="2">
    <source>
        <dbReference type="ARBA" id="ARBA00023015"/>
    </source>
</evidence>
<evidence type="ECO:0000256" key="3">
    <source>
        <dbReference type="ARBA" id="ARBA00023082"/>
    </source>
</evidence>
<dbReference type="InterPro" id="IPR014284">
    <property type="entry name" value="RNA_pol_sigma-70_dom"/>
</dbReference>
<dbReference type="NCBIfam" id="TIGR02937">
    <property type="entry name" value="sigma70-ECF"/>
    <property type="match status" value="1"/>
</dbReference>
<comment type="caution">
    <text evidence="8">The sequence shown here is derived from an EMBL/GenBank/DDBJ whole genome shotgun (WGS) entry which is preliminary data.</text>
</comment>
<dbReference type="Proteomes" id="UP001598130">
    <property type="component" value="Unassembled WGS sequence"/>
</dbReference>
<reference evidence="8 9" key="1">
    <citation type="submission" date="2022-09" db="EMBL/GenBank/DDBJ databases">
        <title>New species of Phenylobacterium.</title>
        <authorList>
            <person name="Mieszkin S."/>
        </authorList>
    </citation>
    <scope>NUCLEOTIDE SEQUENCE [LARGE SCALE GENOMIC DNA]</scope>
    <source>
        <strain evidence="8 9">HK31-G</strain>
    </source>
</reference>
<feature type="domain" description="RNA polymerase sigma factor 70 region 4 type 2" evidence="7">
    <location>
        <begin position="130"/>
        <end position="181"/>
    </location>
</feature>
<sequence>MTAGEETDDELVLRALGGEDRAFTTLMQRHQAPLYGFARRYVGDSEAAGDVVQEAFVAAWKALTQFDSQRSFPVWLRAIALNKCRDRARRLAVRKLILGEKSDQSFEAQAQPDPAPDGEESVLLAERRAVVQQAIDRLPVKLKEPLLLTYFDELTQQEVASLLGVTVKTIETRVYRARQQLAEILDRSAISDKFV</sequence>
<gene>
    <name evidence="8" type="ORF">OCL97_07860</name>
</gene>
<keyword evidence="2" id="KW-0805">Transcription regulation</keyword>
<dbReference type="InterPro" id="IPR013249">
    <property type="entry name" value="RNA_pol_sigma70_r4_t2"/>
</dbReference>
<dbReference type="Pfam" id="PF04542">
    <property type="entry name" value="Sigma70_r2"/>
    <property type="match status" value="1"/>
</dbReference>
<protein>
    <submittedName>
        <fullName evidence="8">RNA polymerase sigma factor</fullName>
    </submittedName>
</protein>
<dbReference type="Gene3D" id="1.10.1740.10">
    <property type="match status" value="1"/>
</dbReference>
<dbReference type="InterPro" id="IPR007627">
    <property type="entry name" value="RNA_pol_sigma70_r2"/>
</dbReference>
<evidence type="ECO:0000259" key="6">
    <source>
        <dbReference type="Pfam" id="PF04542"/>
    </source>
</evidence>